<keyword evidence="5" id="KW-1185">Reference proteome</keyword>
<dbReference type="SUPFAM" id="SSF51735">
    <property type="entry name" value="NAD(P)-binding Rossmann-fold domains"/>
    <property type="match status" value="1"/>
</dbReference>
<dbReference type="InterPro" id="IPR036291">
    <property type="entry name" value="NAD(P)-bd_dom_sf"/>
</dbReference>
<reference evidence="4 5" key="1">
    <citation type="journal article" date="2012" name="Proc. Natl. Acad. Sci. U.S.A.">
        <title>Comparative genomics of Ceriporiopsis subvermispora and Phanerochaete chrysosporium provide insight into selective ligninolysis.</title>
        <authorList>
            <person name="Fernandez-Fueyo E."/>
            <person name="Ruiz-Duenas F.J."/>
            <person name="Ferreira P."/>
            <person name="Floudas D."/>
            <person name="Hibbett D.S."/>
            <person name="Canessa P."/>
            <person name="Larrondo L.F."/>
            <person name="James T.Y."/>
            <person name="Seelenfreund D."/>
            <person name="Lobos S."/>
            <person name="Polanco R."/>
            <person name="Tello M."/>
            <person name="Honda Y."/>
            <person name="Watanabe T."/>
            <person name="Watanabe T."/>
            <person name="Ryu J.S."/>
            <person name="Kubicek C.P."/>
            <person name="Schmoll M."/>
            <person name="Gaskell J."/>
            <person name="Hammel K.E."/>
            <person name="St John F.J."/>
            <person name="Vanden Wymelenberg A."/>
            <person name="Sabat G."/>
            <person name="Splinter BonDurant S."/>
            <person name="Syed K."/>
            <person name="Yadav J.S."/>
            <person name="Doddapaneni H."/>
            <person name="Subramanian V."/>
            <person name="Lavin J.L."/>
            <person name="Oguiza J.A."/>
            <person name="Perez G."/>
            <person name="Pisabarro A.G."/>
            <person name="Ramirez L."/>
            <person name="Santoyo F."/>
            <person name="Master E."/>
            <person name="Coutinho P.M."/>
            <person name="Henrissat B."/>
            <person name="Lombard V."/>
            <person name="Magnuson J.K."/>
            <person name="Kuees U."/>
            <person name="Hori C."/>
            <person name="Igarashi K."/>
            <person name="Samejima M."/>
            <person name="Held B.W."/>
            <person name="Barry K.W."/>
            <person name="LaButti K.M."/>
            <person name="Lapidus A."/>
            <person name="Lindquist E.A."/>
            <person name="Lucas S.M."/>
            <person name="Riley R."/>
            <person name="Salamov A.A."/>
            <person name="Hoffmeister D."/>
            <person name="Schwenk D."/>
            <person name="Hadar Y."/>
            <person name="Yarden O."/>
            <person name="de Vries R.P."/>
            <person name="Wiebenga A."/>
            <person name="Stenlid J."/>
            <person name="Eastwood D."/>
            <person name="Grigoriev I.V."/>
            <person name="Berka R.M."/>
            <person name="Blanchette R.A."/>
            <person name="Kersten P."/>
            <person name="Martinez A.T."/>
            <person name="Vicuna R."/>
            <person name="Cullen D."/>
        </authorList>
    </citation>
    <scope>NUCLEOTIDE SEQUENCE [LARGE SCALE GENOMIC DNA]</scope>
    <source>
        <strain evidence="4 5">B</strain>
    </source>
</reference>
<evidence type="ECO:0000256" key="1">
    <source>
        <dbReference type="ARBA" id="ARBA00006484"/>
    </source>
</evidence>
<proteinExistence type="inferred from homology"/>
<evidence type="ECO:0000313" key="4">
    <source>
        <dbReference type="EMBL" id="EMD34262.1"/>
    </source>
</evidence>
<dbReference type="EMBL" id="KB445803">
    <property type="protein sequence ID" value="EMD34262.1"/>
    <property type="molecule type" value="Genomic_DNA"/>
</dbReference>
<evidence type="ECO:0000256" key="3">
    <source>
        <dbReference type="RuleBase" id="RU000363"/>
    </source>
</evidence>
<dbReference type="OrthoDB" id="1274115at2759"/>
<name>M2R785_CERS8</name>
<dbReference type="PRINTS" id="PR00080">
    <property type="entry name" value="SDRFAMILY"/>
</dbReference>
<accession>M2R785</accession>
<dbReference type="PANTHER" id="PTHR43976">
    <property type="entry name" value="SHORT CHAIN DEHYDROGENASE"/>
    <property type="match status" value="1"/>
</dbReference>
<organism evidence="4 5">
    <name type="scientific">Ceriporiopsis subvermispora (strain B)</name>
    <name type="common">White-rot fungus</name>
    <name type="synonym">Gelatoporia subvermispora</name>
    <dbReference type="NCBI Taxonomy" id="914234"/>
    <lineage>
        <taxon>Eukaryota</taxon>
        <taxon>Fungi</taxon>
        <taxon>Dikarya</taxon>
        <taxon>Basidiomycota</taxon>
        <taxon>Agaricomycotina</taxon>
        <taxon>Agaricomycetes</taxon>
        <taxon>Polyporales</taxon>
        <taxon>Gelatoporiaceae</taxon>
        <taxon>Gelatoporia</taxon>
    </lineage>
</organism>
<dbReference type="AlphaFoldDB" id="M2R785"/>
<dbReference type="Proteomes" id="UP000016930">
    <property type="component" value="Unassembled WGS sequence"/>
</dbReference>
<evidence type="ECO:0008006" key="6">
    <source>
        <dbReference type="Google" id="ProtNLM"/>
    </source>
</evidence>
<protein>
    <recommendedName>
        <fullName evidence="6">NAD(P)-binding protein</fullName>
    </recommendedName>
</protein>
<dbReference type="Pfam" id="PF00106">
    <property type="entry name" value="adh_short"/>
    <property type="match status" value="1"/>
</dbReference>
<dbReference type="CDD" id="cd05374">
    <property type="entry name" value="17beta-HSD-like_SDR_c"/>
    <property type="match status" value="1"/>
</dbReference>
<gene>
    <name evidence="4" type="ORF">CERSUDRAFT_117138</name>
</gene>
<sequence>MASNSFENARVWFITGSSQGLGKALLEEVLERGERAVATARKPEVLAPLAEKYPTSQRLLQPLDVTNEAQIIEAFEATEKHFGRLDVVVNNAGYGLKGEIEAIPEDQARKQIEVLFWGPVHITKEAIKFMRDINPPGLGGRVLNISSIGGYIANTTLAYYSAGKFALEGFTEAFTKEMLPSWNIKGVIIEPGGFPTEWARSSMVQYPVHPKYDSPDSPSVLFRKMGENSTAIGNNRKAAQAMMHIASMPDPPLRIQLGTEAWMLAKFKASKTIEDLEKHADISHSTNGDAVDVDEVKKTLAQAFK</sequence>
<dbReference type="GO" id="GO:0016491">
    <property type="term" value="F:oxidoreductase activity"/>
    <property type="evidence" value="ECO:0007669"/>
    <property type="project" value="UniProtKB-KW"/>
</dbReference>
<dbReference type="Gene3D" id="3.40.50.720">
    <property type="entry name" value="NAD(P)-binding Rossmann-like Domain"/>
    <property type="match status" value="1"/>
</dbReference>
<keyword evidence="2" id="KW-0560">Oxidoreductase</keyword>
<dbReference type="InterPro" id="IPR051911">
    <property type="entry name" value="SDR_oxidoreductase"/>
</dbReference>
<dbReference type="InterPro" id="IPR002347">
    <property type="entry name" value="SDR_fam"/>
</dbReference>
<comment type="similarity">
    <text evidence="1 3">Belongs to the short-chain dehydrogenases/reductases (SDR) family.</text>
</comment>
<evidence type="ECO:0000313" key="5">
    <source>
        <dbReference type="Proteomes" id="UP000016930"/>
    </source>
</evidence>
<dbReference type="PANTHER" id="PTHR43976:SF16">
    <property type="entry name" value="SHORT-CHAIN DEHYDROGENASE_REDUCTASE FAMILY PROTEIN"/>
    <property type="match status" value="1"/>
</dbReference>
<dbReference type="PRINTS" id="PR00081">
    <property type="entry name" value="GDHRDH"/>
</dbReference>
<dbReference type="STRING" id="914234.M2R785"/>
<dbReference type="HOGENOM" id="CLU_010194_2_9_1"/>
<evidence type="ECO:0000256" key="2">
    <source>
        <dbReference type="ARBA" id="ARBA00023002"/>
    </source>
</evidence>